<evidence type="ECO:0000256" key="3">
    <source>
        <dbReference type="HAMAP-Rule" id="MF_01077"/>
    </source>
</evidence>
<feature type="domain" description="Ribosome maturation factor RimP C-terminal" evidence="5">
    <location>
        <begin position="67"/>
        <end position="123"/>
    </location>
</feature>
<dbReference type="GO" id="GO:0000028">
    <property type="term" value="P:ribosomal small subunit assembly"/>
    <property type="evidence" value="ECO:0007669"/>
    <property type="project" value="TreeGrafter"/>
</dbReference>
<dbReference type="InterPro" id="IPR003728">
    <property type="entry name" value="Ribosome_maturation_RimP"/>
</dbReference>
<organism evidence="6 7">
    <name type="scientific">Boudabousia marimammalium</name>
    <dbReference type="NCBI Taxonomy" id="156892"/>
    <lineage>
        <taxon>Bacteria</taxon>
        <taxon>Bacillati</taxon>
        <taxon>Actinomycetota</taxon>
        <taxon>Actinomycetes</taxon>
        <taxon>Actinomycetales</taxon>
        <taxon>Actinomycetaceae</taxon>
        <taxon>Boudabousia</taxon>
    </lineage>
</organism>
<dbReference type="InterPro" id="IPR035956">
    <property type="entry name" value="RimP_N_sf"/>
</dbReference>
<dbReference type="SUPFAM" id="SSF74942">
    <property type="entry name" value="YhbC-like, C-terminal domain"/>
    <property type="match status" value="1"/>
</dbReference>
<proteinExistence type="inferred from homology"/>
<evidence type="ECO:0000256" key="1">
    <source>
        <dbReference type="ARBA" id="ARBA00022490"/>
    </source>
</evidence>
<gene>
    <name evidence="3" type="primary">rimP</name>
    <name evidence="6" type="ORF">BM477_04705</name>
</gene>
<comment type="function">
    <text evidence="3">Required for maturation of 30S ribosomal subunits.</text>
</comment>
<dbReference type="STRING" id="156892.BM477_04705"/>
<evidence type="ECO:0000313" key="6">
    <source>
        <dbReference type="EMBL" id="OKL49386.1"/>
    </source>
</evidence>
<dbReference type="InterPro" id="IPR028989">
    <property type="entry name" value="RimP_N"/>
</dbReference>
<evidence type="ECO:0000256" key="2">
    <source>
        <dbReference type="ARBA" id="ARBA00022517"/>
    </source>
</evidence>
<dbReference type="AlphaFoldDB" id="A0A1Q5PPD5"/>
<evidence type="ECO:0000313" key="7">
    <source>
        <dbReference type="Proteomes" id="UP000186465"/>
    </source>
</evidence>
<comment type="subcellular location">
    <subcellularLocation>
        <location evidence="3">Cytoplasm</location>
    </subcellularLocation>
</comment>
<sequence>MVEKLTITKGKNPLVIVDVDKIDGPGSVPGTLVETASRLISQEMDELDPLPTAYTLEVGTPGAERELITPRHYRRTLGRLVKIKTKTEGRVSGRLIEVTDTQITVEASGKERQIPLESILSARSRVDLSQTEE</sequence>
<keyword evidence="2 3" id="KW-0690">Ribosome biogenesis</keyword>
<dbReference type="CDD" id="cd01734">
    <property type="entry name" value="YlxS_C"/>
    <property type="match status" value="1"/>
</dbReference>
<evidence type="ECO:0000259" key="5">
    <source>
        <dbReference type="Pfam" id="PF17384"/>
    </source>
</evidence>
<accession>A0A1Q5PPD5</accession>
<keyword evidence="1 3" id="KW-0963">Cytoplasm</keyword>
<dbReference type="GO" id="GO:0006412">
    <property type="term" value="P:translation"/>
    <property type="evidence" value="ECO:0007669"/>
    <property type="project" value="TreeGrafter"/>
</dbReference>
<dbReference type="GO" id="GO:0005829">
    <property type="term" value="C:cytosol"/>
    <property type="evidence" value="ECO:0007669"/>
    <property type="project" value="TreeGrafter"/>
</dbReference>
<dbReference type="Gene3D" id="3.30.300.70">
    <property type="entry name" value="RimP-like superfamily, N-terminal"/>
    <property type="match status" value="1"/>
</dbReference>
<dbReference type="Pfam" id="PF17384">
    <property type="entry name" value="DUF150_C"/>
    <property type="match status" value="1"/>
</dbReference>
<comment type="caution">
    <text evidence="6">The sequence shown here is derived from an EMBL/GenBank/DDBJ whole genome shotgun (WGS) entry which is preliminary data.</text>
</comment>
<dbReference type="HAMAP" id="MF_01077">
    <property type="entry name" value="RimP"/>
    <property type="match status" value="1"/>
</dbReference>
<dbReference type="InterPro" id="IPR036847">
    <property type="entry name" value="RimP_C_sf"/>
</dbReference>
<dbReference type="Pfam" id="PF02576">
    <property type="entry name" value="RimP_N"/>
    <property type="match status" value="1"/>
</dbReference>
<dbReference type="PANTHER" id="PTHR33867">
    <property type="entry name" value="RIBOSOME MATURATION FACTOR RIMP"/>
    <property type="match status" value="1"/>
</dbReference>
<protein>
    <recommendedName>
        <fullName evidence="3">Ribosome maturation factor RimP</fullName>
    </recommendedName>
</protein>
<dbReference type="EMBL" id="MPDM01000004">
    <property type="protein sequence ID" value="OKL49386.1"/>
    <property type="molecule type" value="Genomic_DNA"/>
</dbReference>
<dbReference type="SUPFAM" id="SSF75420">
    <property type="entry name" value="YhbC-like, N-terminal domain"/>
    <property type="match status" value="1"/>
</dbReference>
<dbReference type="Proteomes" id="UP000186465">
    <property type="component" value="Unassembled WGS sequence"/>
</dbReference>
<dbReference type="Gene3D" id="2.30.30.180">
    <property type="entry name" value="Ribosome maturation factor RimP, C-terminal domain"/>
    <property type="match status" value="1"/>
</dbReference>
<dbReference type="InterPro" id="IPR028998">
    <property type="entry name" value="RimP_C"/>
</dbReference>
<keyword evidence="7" id="KW-1185">Reference proteome</keyword>
<dbReference type="PANTHER" id="PTHR33867:SF1">
    <property type="entry name" value="RIBOSOME MATURATION FACTOR RIMP"/>
    <property type="match status" value="1"/>
</dbReference>
<evidence type="ECO:0000259" key="4">
    <source>
        <dbReference type="Pfam" id="PF02576"/>
    </source>
</evidence>
<comment type="similarity">
    <text evidence="3">Belongs to the RimP family.</text>
</comment>
<name>A0A1Q5PPD5_9ACTO</name>
<feature type="domain" description="Ribosome maturation factor RimP N-terminal" evidence="4">
    <location>
        <begin position="31"/>
        <end position="64"/>
    </location>
</feature>
<reference evidence="7" key="1">
    <citation type="submission" date="2016-11" db="EMBL/GenBank/DDBJ databases">
        <title>Actinomyces gypaetusis sp. nov. isolated from Gypaetus barbatus in Qinghai Tibet Plateau China.</title>
        <authorList>
            <person name="Meng X."/>
        </authorList>
    </citation>
    <scope>NUCLEOTIDE SEQUENCE [LARGE SCALE GENOMIC DNA]</scope>
    <source>
        <strain evidence="7">DSM 15383</strain>
    </source>
</reference>